<feature type="region of interest" description="Disordered" evidence="3">
    <location>
        <begin position="1"/>
        <end position="28"/>
    </location>
</feature>
<comment type="subcellular location">
    <subcellularLocation>
        <location evidence="2">Synapse</location>
    </subcellularLocation>
</comment>
<dbReference type="SMART" id="SM00239">
    <property type="entry name" value="C2"/>
    <property type="match status" value="2"/>
</dbReference>
<sequence length="938" mass="103935">MCAPGTPVPSEGWGEGRSADSEEGAGQARRAGAGDLDYYWLDPATWHSRETSPISSHPVTWQPSKEGDRLIGRVILNKRTTMPKESGALLGLKVVGGKMTDLGRLGAFITKVKKGSLADVVGHLRAGDEVLEWNGKPLPGATNEEVYNIILESKSEPQVEIIVSRPIGDIPRIPESSHPPLESSSSSFESQKMERPSISVISPTSPGALKDAPQVLPGQLSVKLWYDKVGHQLIVNVLQATDLPPRVDGRTRNPYVKMYFLPDRSDKSKRRTKTVKKVLEPKWNQTFVYSHVHRRDFRERMLEITVWDQPRVQEEESEFLGEILIELETALLDDEPHWYKLQTHDESSLPLPQPSPFLPRRHIHGESASKRLQRSQRVTDSDISDYEVDDGIGVVPPVGYRSSARESKPATLTVPEQQRTSHHRSRSVSPHRGGDQGRPRSRLPNVPLQRSLDEIHPTRRSRSPTRHHDASRSPVDHRSRDVDSQYLSEQDRMHRQGSPSQSPPADAGFSSRRGRQLPQVPVRSGSVEQVSLVVEERTRHMKLKVHRVKQTAGSGSSQELDREQYSQYNIHKDQYRSCDNVSARSSDSDVSDVSAISRTSSASRLSSTSFMSEQSERPGGRISSFTPKMQGRRMGTSGRAITKSTSVSGEMYTLEHNDGSQSDTAVGTVGAGGKKRRSSLSAKVVAIVSRRSRSTSQLSQTESGHKKLKSTIQRSTETGMAAEMRKMVRQPSRESTDGSINSYSSEGNLIFPGVRLGADSQFSDFLDGLGPAQLVGRQTLATPAMGDIQIGMEDKKGHLEVEVIRARSLTQKPGSRSTPAPYVKVYLLENGACIAKKKTRIARKTLDPLYQQSLIFDESPQGKVLQVIVWGDYGRMDHKCFMGVAQILLEELDLSSMVIGWYKLFPPSSLVDPTLTPLTRRASQSSLESSTGPPCIRS</sequence>
<feature type="compositionally biased region" description="Low complexity" evidence="3">
    <location>
        <begin position="591"/>
        <end position="612"/>
    </location>
</feature>
<keyword evidence="1" id="KW-0770">Synapse</keyword>
<dbReference type="PANTHER" id="PTHR12157:SF18">
    <property type="entry name" value="REGULATING SYNAPTIC MEMBRANE EXOCYTOSIS PROTEIN 1"/>
    <property type="match status" value="1"/>
</dbReference>
<dbReference type="SMART" id="SM00228">
    <property type="entry name" value="PDZ"/>
    <property type="match status" value="1"/>
</dbReference>
<evidence type="ECO:0000256" key="2">
    <source>
        <dbReference type="ARBA" id="ARBA00034103"/>
    </source>
</evidence>
<dbReference type="PROSITE" id="PS50004">
    <property type="entry name" value="C2"/>
    <property type="match status" value="2"/>
</dbReference>
<evidence type="ECO:0000256" key="3">
    <source>
        <dbReference type="SAM" id="MobiDB-lite"/>
    </source>
</evidence>
<feature type="compositionally biased region" description="Basic and acidic residues" evidence="3">
    <location>
        <begin position="723"/>
        <end position="736"/>
    </location>
</feature>
<gene>
    <name evidence="7" type="primary">RIMS1</name>
</gene>
<reference evidence="7" key="1">
    <citation type="submission" date="2025-08" db="UniProtKB">
        <authorList>
            <consortium name="RefSeq"/>
        </authorList>
    </citation>
    <scope>IDENTIFICATION</scope>
    <source>
        <tissue evidence="7">Blood</tissue>
    </source>
</reference>
<feature type="region of interest" description="Disordered" evidence="3">
    <location>
        <begin position="366"/>
        <end position="526"/>
    </location>
</feature>
<dbReference type="InterPro" id="IPR039032">
    <property type="entry name" value="Rim-like"/>
</dbReference>
<keyword evidence="6" id="KW-1185">Reference proteome</keyword>
<evidence type="ECO:0000256" key="1">
    <source>
        <dbReference type="ARBA" id="ARBA00023018"/>
    </source>
</evidence>
<dbReference type="Pfam" id="PF00595">
    <property type="entry name" value="PDZ"/>
    <property type="match status" value="1"/>
</dbReference>
<dbReference type="InterPro" id="IPR001478">
    <property type="entry name" value="PDZ"/>
</dbReference>
<dbReference type="CDD" id="cd04028">
    <property type="entry name" value="C2B_RIM1alpha"/>
    <property type="match status" value="1"/>
</dbReference>
<dbReference type="Gene3D" id="2.60.40.150">
    <property type="entry name" value="C2 domain"/>
    <property type="match status" value="2"/>
</dbReference>
<evidence type="ECO:0000259" key="4">
    <source>
        <dbReference type="PROSITE" id="PS50004"/>
    </source>
</evidence>
<evidence type="ECO:0000313" key="7">
    <source>
        <dbReference type="RefSeq" id="XP_070441033.1"/>
    </source>
</evidence>
<evidence type="ECO:0000259" key="5">
    <source>
        <dbReference type="PROSITE" id="PS50106"/>
    </source>
</evidence>
<accession>A0ABM4LKR1</accession>
<evidence type="ECO:0000313" key="6">
    <source>
        <dbReference type="Proteomes" id="UP001652662"/>
    </source>
</evidence>
<dbReference type="PROSITE" id="PS50106">
    <property type="entry name" value="PDZ"/>
    <property type="match status" value="1"/>
</dbReference>
<dbReference type="CDD" id="cd06714">
    <property type="entry name" value="PDZ_RIM-like"/>
    <property type="match status" value="1"/>
</dbReference>
<dbReference type="Gene3D" id="2.30.42.10">
    <property type="match status" value="1"/>
</dbReference>
<dbReference type="RefSeq" id="XP_070441033.1">
    <property type="nucleotide sequence ID" value="XM_070584932.1"/>
</dbReference>
<feature type="domain" description="C2" evidence="4">
    <location>
        <begin position="216"/>
        <end position="339"/>
    </location>
</feature>
<feature type="region of interest" description="Disordered" evidence="3">
    <location>
        <begin position="691"/>
        <end position="741"/>
    </location>
</feature>
<organism evidence="6 7">
    <name type="scientific">Equus przewalskii</name>
    <name type="common">Przewalski's horse</name>
    <name type="synonym">Equus caballus przewalskii</name>
    <dbReference type="NCBI Taxonomy" id="9798"/>
    <lineage>
        <taxon>Eukaryota</taxon>
        <taxon>Metazoa</taxon>
        <taxon>Chordata</taxon>
        <taxon>Craniata</taxon>
        <taxon>Vertebrata</taxon>
        <taxon>Euteleostomi</taxon>
        <taxon>Mammalia</taxon>
        <taxon>Eutheria</taxon>
        <taxon>Laurasiatheria</taxon>
        <taxon>Perissodactyla</taxon>
        <taxon>Equidae</taxon>
        <taxon>Equus</taxon>
    </lineage>
</organism>
<name>A0ABM4LKR1_EQUPR</name>
<dbReference type="InterPro" id="IPR000008">
    <property type="entry name" value="C2_dom"/>
</dbReference>
<dbReference type="SUPFAM" id="SSF49562">
    <property type="entry name" value="C2 domain (Calcium/lipid-binding domain, CaLB)"/>
    <property type="match status" value="2"/>
</dbReference>
<dbReference type="PANTHER" id="PTHR12157">
    <property type="entry name" value="REGULATING SYNAPTIC MEMBRANE EXOCYTOSIS PROTEIN"/>
    <property type="match status" value="1"/>
</dbReference>
<feature type="domain" description="PDZ" evidence="5">
    <location>
        <begin position="79"/>
        <end position="165"/>
    </location>
</feature>
<dbReference type="SUPFAM" id="SSF50156">
    <property type="entry name" value="PDZ domain-like"/>
    <property type="match status" value="1"/>
</dbReference>
<protein>
    <submittedName>
        <fullName evidence="7">Regulating synaptic membrane exocytosis protein 1 isoform X36</fullName>
    </submittedName>
</protein>
<feature type="region of interest" description="Disordered" evidence="3">
    <location>
        <begin position="654"/>
        <end position="674"/>
    </location>
</feature>
<dbReference type="InterPro" id="IPR036034">
    <property type="entry name" value="PDZ_sf"/>
</dbReference>
<feature type="compositionally biased region" description="Basic and acidic residues" evidence="3">
    <location>
        <begin position="466"/>
        <end position="494"/>
    </location>
</feature>
<feature type="domain" description="C2" evidence="4">
    <location>
        <begin position="784"/>
        <end position="902"/>
    </location>
</feature>
<dbReference type="Pfam" id="PF00168">
    <property type="entry name" value="C2"/>
    <property type="match status" value="2"/>
</dbReference>
<feature type="region of interest" description="Disordered" evidence="3">
    <location>
        <begin position="580"/>
        <end position="638"/>
    </location>
</feature>
<feature type="region of interest" description="Disordered" evidence="3">
    <location>
        <begin position="172"/>
        <end position="206"/>
    </location>
</feature>
<dbReference type="GeneID" id="103559557"/>
<dbReference type="InterPro" id="IPR035892">
    <property type="entry name" value="C2_domain_sf"/>
</dbReference>
<proteinExistence type="predicted"/>
<feature type="compositionally biased region" description="Low complexity" evidence="3">
    <location>
        <begin position="174"/>
        <end position="190"/>
    </location>
</feature>
<dbReference type="CDD" id="cd04031">
    <property type="entry name" value="C2A_RIM1alpha"/>
    <property type="match status" value="1"/>
</dbReference>
<dbReference type="Proteomes" id="UP001652662">
    <property type="component" value="Chromosome 19"/>
</dbReference>